<feature type="chain" id="PRO_5013258554" evidence="1">
    <location>
        <begin position="27"/>
        <end position="81"/>
    </location>
</feature>
<accession>A0A244CKT0</accession>
<keyword evidence="3" id="KW-1185">Reference proteome</keyword>
<dbReference type="EMBL" id="MWPV01000008">
    <property type="protein sequence ID" value="OUL55981.1"/>
    <property type="molecule type" value="Genomic_DNA"/>
</dbReference>
<dbReference type="OrthoDB" id="6269951at2"/>
<evidence type="ECO:0000313" key="2">
    <source>
        <dbReference type="EMBL" id="OUL55981.1"/>
    </source>
</evidence>
<dbReference type="RefSeq" id="WP_086745901.1">
    <property type="nucleotide sequence ID" value="NZ_MWPV01000008.1"/>
</dbReference>
<dbReference type="Proteomes" id="UP000194841">
    <property type="component" value="Unassembled WGS sequence"/>
</dbReference>
<comment type="caution">
    <text evidence="2">The sequence shown here is derived from an EMBL/GenBank/DDBJ whole genome shotgun (WGS) entry which is preliminary data.</text>
</comment>
<feature type="signal peptide" evidence="1">
    <location>
        <begin position="1"/>
        <end position="26"/>
    </location>
</feature>
<gene>
    <name evidence="2" type="ORF">B1199_19965</name>
</gene>
<dbReference type="InterPro" id="IPR046256">
    <property type="entry name" value="DUF6289"/>
</dbReference>
<proteinExistence type="predicted"/>
<name>A0A244CKT0_PSEDV</name>
<keyword evidence="1" id="KW-0732">Signal</keyword>
<dbReference type="AlphaFoldDB" id="A0A244CKT0"/>
<reference evidence="2 3" key="1">
    <citation type="submission" date="2017-02" db="EMBL/GenBank/DDBJ databases">
        <title>Pseudoalteromonas ulvae TC14 Genome.</title>
        <authorList>
            <person name="Molmeret M."/>
        </authorList>
    </citation>
    <scope>NUCLEOTIDE SEQUENCE [LARGE SCALE GENOMIC DNA]</scope>
    <source>
        <strain evidence="2">TC14</strain>
    </source>
</reference>
<evidence type="ECO:0000256" key="1">
    <source>
        <dbReference type="SAM" id="SignalP"/>
    </source>
</evidence>
<organism evidence="2 3">
    <name type="scientific">Pseudoalteromonas ulvae</name>
    <dbReference type="NCBI Taxonomy" id="107327"/>
    <lineage>
        <taxon>Bacteria</taxon>
        <taxon>Pseudomonadati</taxon>
        <taxon>Pseudomonadota</taxon>
        <taxon>Gammaproteobacteria</taxon>
        <taxon>Alteromonadales</taxon>
        <taxon>Pseudoalteromonadaceae</taxon>
        <taxon>Pseudoalteromonas</taxon>
    </lineage>
</organism>
<dbReference type="Pfam" id="PF19806">
    <property type="entry name" value="DUF6289"/>
    <property type="match status" value="1"/>
</dbReference>
<sequence length="81" mass="8704">MKNKMKKSLVVAGSALALLGGSFAIAGSNARIIEYVYYADSTYSTVVGESIQNCDGRIYTTGQTTPYKRLVGAEPCRGFGW</sequence>
<protein>
    <submittedName>
        <fullName evidence="2">Uncharacterized protein</fullName>
    </submittedName>
</protein>
<evidence type="ECO:0000313" key="3">
    <source>
        <dbReference type="Proteomes" id="UP000194841"/>
    </source>
</evidence>